<name>A0A9E8ZAH5_9CYAN</name>
<keyword evidence="1" id="KW-0812">Transmembrane</keyword>
<dbReference type="EMBL" id="CP113797">
    <property type="protein sequence ID" value="WAL58394.1"/>
    <property type="molecule type" value="Genomic_DNA"/>
</dbReference>
<feature type="transmembrane region" description="Helical" evidence="1">
    <location>
        <begin position="43"/>
        <end position="67"/>
    </location>
</feature>
<dbReference type="Proteomes" id="UP001163152">
    <property type="component" value="Chromosome"/>
</dbReference>
<dbReference type="RefSeq" id="WP_268607809.1">
    <property type="nucleotide sequence ID" value="NZ_CP113797.1"/>
</dbReference>
<reference evidence="2" key="1">
    <citation type="submission" date="2022-12" db="EMBL/GenBank/DDBJ databases">
        <title>Polyphasic identification of a Novel Hot-Spring Cyanobacterium Ocullathermofonsia sinensis gen nov. sp. nov. and Genomic Insights on its Adaptations to the Thermal Habitat.</title>
        <authorList>
            <person name="Daroch M."/>
            <person name="Tang J."/>
            <person name="Jiang Y."/>
        </authorList>
    </citation>
    <scope>NUCLEOTIDE SEQUENCE</scope>
    <source>
        <strain evidence="2">PKUAC-SCTA174</strain>
    </source>
</reference>
<evidence type="ECO:0000313" key="3">
    <source>
        <dbReference type="Proteomes" id="UP001163152"/>
    </source>
</evidence>
<protein>
    <submittedName>
        <fullName evidence="2">Uncharacterized protein</fullName>
    </submittedName>
</protein>
<keyword evidence="3" id="KW-1185">Reference proteome</keyword>
<organism evidence="2 3">
    <name type="scientific">Thermocoleostomius sinensis A174</name>
    <dbReference type="NCBI Taxonomy" id="2016057"/>
    <lineage>
        <taxon>Bacteria</taxon>
        <taxon>Bacillati</taxon>
        <taxon>Cyanobacteriota</taxon>
        <taxon>Cyanophyceae</taxon>
        <taxon>Oculatellales</taxon>
        <taxon>Oculatellaceae</taxon>
        <taxon>Thermocoleostomius</taxon>
    </lineage>
</organism>
<dbReference type="AlphaFoldDB" id="A0A9E8ZAH5"/>
<dbReference type="KEGG" id="tsin:OXH18_14510"/>
<gene>
    <name evidence="2" type="ORF">OXH18_14510</name>
</gene>
<keyword evidence="1" id="KW-0472">Membrane</keyword>
<sequence>MPDLFEFSRTHCVAICAVLVPANLLATLQTLLLIWFRRSPKQIYAMSLAASLYALLLILHVLTWLAIGVVMLPTYILTGLGSLCLLINLVAVALASHWSSQDTRTWMNTHG</sequence>
<feature type="transmembrane region" description="Helical" evidence="1">
    <location>
        <begin position="12"/>
        <end position="36"/>
    </location>
</feature>
<evidence type="ECO:0000313" key="2">
    <source>
        <dbReference type="EMBL" id="WAL58394.1"/>
    </source>
</evidence>
<proteinExistence type="predicted"/>
<feature type="transmembrane region" description="Helical" evidence="1">
    <location>
        <begin position="73"/>
        <end position="95"/>
    </location>
</feature>
<accession>A0A9E8ZAH5</accession>
<keyword evidence="1" id="KW-1133">Transmembrane helix</keyword>
<evidence type="ECO:0000256" key="1">
    <source>
        <dbReference type="SAM" id="Phobius"/>
    </source>
</evidence>